<name>A0A6G1GL76_9PEZI</name>
<dbReference type="Pfam" id="PF00069">
    <property type="entry name" value="Pkinase"/>
    <property type="match status" value="1"/>
</dbReference>
<dbReference type="EC" id="2.7.12.2" evidence="6"/>
<dbReference type="PROSITE" id="PS50011">
    <property type="entry name" value="PROTEIN_KINASE_DOM"/>
    <property type="match status" value="1"/>
</dbReference>
<evidence type="ECO:0000256" key="4">
    <source>
        <dbReference type="ARBA" id="ARBA00022840"/>
    </source>
</evidence>
<feature type="non-terminal residue" evidence="11">
    <location>
        <position position="148"/>
    </location>
</feature>
<reference evidence="11" key="1">
    <citation type="journal article" date="2020" name="Stud. Mycol.">
        <title>101 Dothideomycetes genomes: a test case for predicting lifestyles and emergence of pathogens.</title>
        <authorList>
            <person name="Haridas S."/>
            <person name="Albert R."/>
            <person name="Binder M."/>
            <person name="Bloem J."/>
            <person name="Labutti K."/>
            <person name="Salamov A."/>
            <person name="Andreopoulos B."/>
            <person name="Baker S."/>
            <person name="Barry K."/>
            <person name="Bills G."/>
            <person name="Bluhm B."/>
            <person name="Cannon C."/>
            <person name="Castanera R."/>
            <person name="Culley D."/>
            <person name="Daum C."/>
            <person name="Ezra D."/>
            <person name="Gonzalez J."/>
            <person name="Henrissat B."/>
            <person name="Kuo A."/>
            <person name="Liang C."/>
            <person name="Lipzen A."/>
            <person name="Lutzoni F."/>
            <person name="Magnuson J."/>
            <person name="Mondo S."/>
            <person name="Nolan M."/>
            <person name="Ohm R."/>
            <person name="Pangilinan J."/>
            <person name="Park H.-J."/>
            <person name="Ramirez L."/>
            <person name="Alfaro M."/>
            <person name="Sun H."/>
            <person name="Tritt A."/>
            <person name="Yoshinaga Y."/>
            <person name="Zwiers L.-H."/>
            <person name="Turgeon B."/>
            <person name="Goodwin S."/>
            <person name="Spatafora J."/>
            <person name="Crous P."/>
            <person name="Grigoriev I."/>
        </authorList>
    </citation>
    <scope>NUCLEOTIDE SEQUENCE</scope>
    <source>
        <strain evidence="11">CBS 113979</strain>
    </source>
</reference>
<keyword evidence="12" id="KW-1185">Reference proteome</keyword>
<dbReference type="PANTHER" id="PTHR48013">
    <property type="entry name" value="DUAL SPECIFICITY MITOGEN-ACTIVATED PROTEIN KINASE KINASE 5-RELATED"/>
    <property type="match status" value="1"/>
</dbReference>
<gene>
    <name evidence="11" type="ORF">K402DRAFT_308268</name>
</gene>
<dbReference type="InterPro" id="IPR011009">
    <property type="entry name" value="Kinase-like_dom_sf"/>
</dbReference>
<evidence type="ECO:0000256" key="1">
    <source>
        <dbReference type="ARBA" id="ARBA00022679"/>
    </source>
</evidence>
<dbReference type="Proteomes" id="UP000800041">
    <property type="component" value="Unassembled WGS sequence"/>
</dbReference>
<dbReference type="OrthoDB" id="4062651at2759"/>
<feature type="non-terminal residue" evidence="11">
    <location>
        <position position="1"/>
    </location>
</feature>
<keyword evidence="3 11" id="KW-0418">Kinase</keyword>
<keyword evidence="1" id="KW-0808">Transferase</keyword>
<evidence type="ECO:0000256" key="7">
    <source>
        <dbReference type="ARBA" id="ARBA00049014"/>
    </source>
</evidence>
<dbReference type="Gene3D" id="3.30.200.20">
    <property type="entry name" value="Phosphorylase Kinase, domain 1"/>
    <property type="match status" value="1"/>
</dbReference>
<comment type="similarity">
    <text evidence="5">Belongs to the protein kinase superfamily. STE Ser/Thr protein kinase family. MAP kinase kinase subfamily.</text>
</comment>
<evidence type="ECO:0000256" key="5">
    <source>
        <dbReference type="ARBA" id="ARBA00038035"/>
    </source>
</evidence>
<dbReference type="PANTHER" id="PTHR48013:SF9">
    <property type="entry name" value="DUAL SPECIFICITY MITOGEN-ACTIVATED PROTEIN KINASE KINASE 5"/>
    <property type="match status" value="1"/>
</dbReference>
<dbReference type="GO" id="GO:0005524">
    <property type="term" value="F:ATP binding"/>
    <property type="evidence" value="ECO:0007669"/>
    <property type="project" value="UniProtKB-KW"/>
</dbReference>
<dbReference type="InterPro" id="IPR000719">
    <property type="entry name" value="Prot_kinase_dom"/>
</dbReference>
<dbReference type="InterPro" id="IPR008271">
    <property type="entry name" value="Ser/Thr_kinase_AS"/>
</dbReference>
<evidence type="ECO:0000313" key="12">
    <source>
        <dbReference type="Proteomes" id="UP000800041"/>
    </source>
</evidence>
<dbReference type="AlphaFoldDB" id="A0A6G1GL76"/>
<comment type="catalytic activity">
    <reaction evidence="8">
        <text>L-threonyl-[protein] + ATP = O-phospho-L-threonyl-[protein] + ADP + H(+)</text>
        <dbReference type="Rhea" id="RHEA:46608"/>
        <dbReference type="Rhea" id="RHEA-COMP:11060"/>
        <dbReference type="Rhea" id="RHEA-COMP:11605"/>
        <dbReference type="ChEBI" id="CHEBI:15378"/>
        <dbReference type="ChEBI" id="CHEBI:30013"/>
        <dbReference type="ChEBI" id="CHEBI:30616"/>
        <dbReference type="ChEBI" id="CHEBI:61977"/>
        <dbReference type="ChEBI" id="CHEBI:456216"/>
        <dbReference type="EC" id="2.7.12.2"/>
    </reaction>
</comment>
<dbReference type="EMBL" id="ML977197">
    <property type="protein sequence ID" value="KAF1981570.1"/>
    <property type="molecule type" value="Genomic_DNA"/>
</dbReference>
<dbReference type="SMART" id="SM00220">
    <property type="entry name" value="S_TKc"/>
    <property type="match status" value="1"/>
</dbReference>
<dbReference type="PROSITE" id="PS00108">
    <property type="entry name" value="PROTEIN_KINASE_ST"/>
    <property type="match status" value="1"/>
</dbReference>
<protein>
    <recommendedName>
        <fullName evidence="6">mitogen-activated protein kinase kinase</fullName>
        <ecNumber evidence="6">2.7.12.2</ecNumber>
    </recommendedName>
</protein>
<evidence type="ECO:0000256" key="8">
    <source>
        <dbReference type="ARBA" id="ARBA00049299"/>
    </source>
</evidence>
<evidence type="ECO:0000256" key="9">
    <source>
        <dbReference type="ARBA" id="ARBA00051693"/>
    </source>
</evidence>
<comment type="catalytic activity">
    <reaction evidence="9">
        <text>L-tyrosyl-[protein] + ATP = O-phospho-L-tyrosyl-[protein] + ADP + H(+)</text>
        <dbReference type="Rhea" id="RHEA:10596"/>
        <dbReference type="Rhea" id="RHEA-COMP:10136"/>
        <dbReference type="Rhea" id="RHEA-COMP:20101"/>
        <dbReference type="ChEBI" id="CHEBI:15378"/>
        <dbReference type="ChEBI" id="CHEBI:30616"/>
        <dbReference type="ChEBI" id="CHEBI:46858"/>
        <dbReference type="ChEBI" id="CHEBI:61978"/>
        <dbReference type="ChEBI" id="CHEBI:456216"/>
        <dbReference type="EC" id="2.7.12.2"/>
    </reaction>
</comment>
<organism evidence="11 12">
    <name type="scientific">Aulographum hederae CBS 113979</name>
    <dbReference type="NCBI Taxonomy" id="1176131"/>
    <lineage>
        <taxon>Eukaryota</taxon>
        <taxon>Fungi</taxon>
        <taxon>Dikarya</taxon>
        <taxon>Ascomycota</taxon>
        <taxon>Pezizomycotina</taxon>
        <taxon>Dothideomycetes</taxon>
        <taxon>Pleosporomycetidae</taxon>
        <taxon>Aulographales</taxon>
        <taxon>Aulographaceae</taxon>
    </lineage>
</organism>
<accession>A0A6G1GL76</accession>
<proteinExistence type="inferred from homology"/>
<keyword evidence="2" id="KW-0547">Nucleotide-binding</keyword>
<evidence type="ECO:0000256" key="2">
    <source>
        <dbReference type="ARBA" id="ARBA00022741"/>
    </source>
</evidence>
<comment type="catalytic activity">
    <reaction evidence="7">
        <text>L-seryl-[protein] + ATP = O-phospho-L-seryl-[protein] + ADP + H(+)</text>
        <dbReference type="Rhea" id="RHEA:17989"/>
        <dbReference type="Rhea" id="RHEA-COMP:9863"/>
        <dbReference type="Rhea" id="RHEA-COMP:11604"/>
        <dbReference type="ChEBI" id="CHEBI:15378"/>
        <dbReference type="ChEBI" id="CHEBI:29999"/>
        <dbReference type="ChEBI" id="CHEBI:30616"/>
        <dbReference type="ChEBI" id="CHEBI:83421"/>
        <dbReference type="ChEBI" id="CHEBI:456216"/>
        <dbReference type="EC" id="2.7.12.2"/>
    </reaction>
</comment>
<feature type="domain" description="Protein kinase" evidence="10">
    <location>
        <begin position="1"/>
        <end position="148"/>
    </location>
</feature>
<evidence type="ECO:0000256" key="6">
    <source>
        <dbReference type="ARBA" id="ARBA00038999"/>
    </source>
</evidence>
<dbReference type="Gene3D" id="1.10.510.10">
    <property type="entry name" value="Transferase(Phosphotransferase) domain 1"/>
    <property type="match status" value="1"/>
</dbReference>
<evidence type="ECO:0000256" key="3">
    <source>
        <dbReference type="ARBA" id="ARBA00022777"/>
    </source>
</evidence>
<keyword evidence="4" id="KW-0067">ATP-binding</keyword>
<evidence type="ECO:0000259" key="10">
    <source>
        <dbReference type="PROSITE" id="PS50011"/>
    </source>
</evidence>
<dbReference type="GO" id="GO:0004708">
    <property type="term" value="F:MAP kinase kinase activity"/>
    <property type="evidence" value="ECO:0007669"/>
    <property type="project" value="UniProtKB-EC"/>
</dbReference>
<sequence>LEHLGRGAFGTVDKVRDVMNGFIFARKTVKANLAAKDVQRSLRREIDAMKGLSNPHVVRFVTAYYYDSAVNIIMEPAADMTLKHYFAKPSKDDNTRTPFCWVKDLSAGLAYLHDTARIRHNDIKPENILLHQDGKTWKVLIADFGIAK</sequence>
<dbReference type="SUPFAM" id="SSF56112">
    <property type="entry name" value="Protein kinase-like (PK-like)"/>
    <property type="match status" value="1"/>
</dbReference>
<evidence type="ECO:0000313" key="11">
    <source>
        <dbReference type="EMBL" id="KAF1981570.1"/>
    </source>
</evidence>
<dbReference type="CDD" id="cd00180">
    <property type="entry name" value="PKc"/>
    <property type="match status" value="1"/>
</dbReference>